<proteinExistence type="predicted"/>
<evidence type="ECO:0000313" key="1">
    <source>
        <dbReference type="EMBL" id="KAJ8118537.1"/>
    </source>
</evidence>
<dbReference type="Proteomes" id="UP001153331">
    <property type="component" value="Unassembled WGS sequence"/>
</dbReference>
<dbReference type="EMBL" id="JAPHNI010000016">
    <property type="protein sequence ID" value="KAJ8118537.1"/>
    <property type="molecule type" value="Genomic_DNA"/>
</dbReference>
<reference evidence="1" key="1">
    <citation type="submission" date="2022-11" db="EMBL/GenBank/DDBJ databases">
        <title>Genome Sequence of Boeremia exigua.</title>
        <authorList>
            <person name="Buettner E."/>
        </authorList>
    </citation>
    <scope>NUCLEOTIDE SEQUENCE</scope>
    <source>
        <strain evidence="1">CU02</strain>
    </source>
</reference>
<comment type="caution">
    <text evidence="1">The sequence shown here is derived from an EMBL/GenBank/DDBJ whole genome shotgun (WGS) entry which is preliminary data.</text>
</comment>
<keyword evidence="2" id="KW-1185">Reference proteome</keyword>
<evidence type="ECO:0000313" key="2">
    <source>
        <dbReference type="Proteomes" id="UP001153331"/>
    </source>
</evidence>
<gene>
    <name evidence="1" type="ORF">OPT61_g497</name>
</gene>
<organism evidence="1 2">
    <name type="scientific">Boeremia exigua</name>
    <dbReference type="NCBI Taxonomy" id="749465"/>
    <lineage>
        <taxon>Eukaryota</taxon>
        <taxon>Fungi</taxon>
        <taxon>Dikarya</taxon>
        <taxon>Ascomycota</taxon>
        <taxon>Pezizomycotina</taxon>
        <taxon>Dothideomycetes</taxon>
        <taxon>Pleosporomycetidae</taxon>
        <taxon>Pleosporales</taxon>
        <taxon>Pleosporineae</taxon>
        <taxon>Didymellaceae</taxon>
        <taxon>Boeremia</taxon>
    </lineage>
</organism>
<protein>
    <submittedName>
        <fullName evidence="1">Uncharacterized protein</fullName>
    </submittedName>
</protein>
<sequence length="473" mass="51403">MSATTTARDGTEPTITMTRDGTEPATTMARDRTEKYQCGHSQDSDTPLLGTQRHSRQGSRRNDWDAEFEHDHEHAEPDSDYDPAQWPTSDLVTSPIGQRTPQHEEEDRTVEALTAGLPSSTTTMHNASWSMNAQLGSAILSQYISSSASGGGESPETERFSWAAHLQQASTPALSQRGADEPAIPSTPLQQASTPALSQQGAGEPIIPSTSLQQASASAPSTHGADEPKELPTICFSPALALYLSLMAFPNERIAAVYREIYGTENYDEFEPATEEELAATRKRRRQLTFATSPQRTKRVSSPVQTEDKPIAQHMAAVDPQDGNTAVRSQGARFTGFSKVRVVLLPEFLDFVNSHKDPNAALLKEEDISTWERFEDLCPEYHAGTLTPGTKPRQTGNNLNVLHKTAEIVANRYNLQAAFTLHMSAPEGFSPAQCKTCAKALLAESMIAELSDHQHSTSANPCIGTGEDALSQG</sequence>
<accession>A0ACC2ITN4</accession>
<name>A0ACC2ITN4_9PLEO</name>